<accession>A0ABP7XIL7</accession>
<proteinExistence type="predicted"/>
<keyword evidence="3" id="KW-1185">Reference proteome</keyword>
<dbReference type="InterPro" id="IPR013830">
    <property type="entry name" value="SGNH_hydro"/>
</dbReference>
<dbReference type="PANTHER" id="PTHR43784:SF2">
    <property type="entry name" value="GDSL-LIKE LIPASE_ACYLHYDROLASE, PUTATIVE (AFU_ORTHOLOGUE AFUA_2G00820)-RELATED"/>
    <property type="match status" value="1"/>
</dbReference>
<dbReference type="CDD" id="cd01832">
    <property type="entry name" value="SGNH_hydrolase_like_1"/>
    <property type="match status" value="1"/>
</dbReference>
<evidence type="ECO:0000313" key="3">
    <source>
        <dbReference type="Proteomes" id="UP001501495"/>
    </source>
</evidence>
<protein>
    <submittedName>
        <fullName evidence="2">SGNH/GDSL hydrolase family protein</fullName>
    </submittedName>
</protein>
<keyword evidence="2" id="KW-0378">Hydrolase</keyword>
<evidence type="ECO:0000259" key="1">
    <source>
        <dbReference type="Pfam" id="PF13472"/>
    </source>
</evidence>
<dbReference type="EMBL" id="BAAAZH010000012">
    <property type="protein sequence ID" value="GAA4117182.1"/>
    <property type="molecule type" value="Genomic_DNA"/>
</dbReference>
<reference evidence="3" key="1">
    <citation type="journal article" date="2019" name="Int. J. Syst. Evol. Microbiol.">
        <title>The Global Catalogue of Microorganisms (GCM) 10K type strain sequencing project: providing services to taxonomists for standard genome sequencing and annotation.</title>
        <authorList>
            <consortium name="The Broad Institute Genomics Platform"/>
            <consortium name="The Broad Institute Genome Sequencing Center for Infectious Disease"/>
            <person name="Wu L."/>
            <person name="Ma J."/>
        </authorList>
    </citation>
    <scope>NUCLEOTIDE SEQUENCE [LARGE SCALE GENOMIC DNA]</scope>
    <source>
        <strain evidence="3">JCM 16703</strain>
    </source>
</reference>
<gene>
    <name evidence="2" type="ORF">GCM10022215_17530</name>
</gene>
<dbReference type="InterPro" id="IPR036514">
    <property type="entry name" value="SGNH_hydro_sf"/>
</dbReference>
<organism evidence="2 3">
    <name type="scientific">Nocardioides fonticola</name>
    <dbReference type="NCBI Taxonomy" id="450363"/>
    <lineage>
        <taxon>Bacteria</taxon>
        <taxon>Bacillati</taxon>
        <taxon>Actinomycetota</taxon>
        <taxon>Actinomycetes</taxon>
        <taxon>Propionibacteriales</taxon>
        <taxon>Nocardioidaceae</taxon>
        <taxon>Nocardioides</taxon>
    </lineage>
</organism>
<dbReference type="Gene3D" id="3.40.50.1110">
    <property type="entry name" value="SGNH hydrolase"/>
    <property type="match status" value="1"/>
</dbReference>
<dbReference type="RefSeq" id="WP_344732951.1">
    <property type="nucleotide sequence ID" value="NZ_BAAAZH010000012.1"/>
</dbReference>
<evidence type="ECO:0000313" key="2">
    <source>
        <dbReference type="EMBL" id="GAA4117182.1"/>
    </source>
</evidence>
<dbReference type="GO" id="GO:0016787">
    <property type="term" value="F:hydrolase activity"/>
    <property type="evidence" value="ECO:0007669"/>
    <property type="project" value="UniProtKB-KW"/>
</dbReference>
<dbReference type="Pfam" id="PF13472">
    <property type="entry name" value="Lipase_GDSL_2"/>
    <property type="match status" value="1"/>
</dbReference>
<sequence>MARAYLRFAALGDSTTVGIGDPVRDPDGRERCRGWARLLAEGLAAHHDLSFCNLAISGSTVADVRDRQLADAVAHAPDLASLIVGVNDVMRSTWHPDRFARDLLEVADAVAATGALLVTLRFHDHGRVFGLPPAVRRPLDNRIAAVNAAYDEVVRRHGGVRVDLAEQPGVYERAAWSVDRLHPSEIGHRMLARAVAQGLREHGVAVAPPSLEPSGGIEPTWRRNAAWVLTEGAPWMGRRARDLGPWAVRAAWGRPVEEERAVASAP</sequence>
<dbReference type="PANTHER" id="PTHR43784">
    <property type="entry name" value="GDSL-LIKE LIPASE/ACYLHYDROLASE, PUTATIVE (AFU_ORTHOLOGUE AFUA_2G00820)-RELATED"/>
    <property type="match status" value="1"/>
</dbReference>
<dbReference type="InterPro" id="IPR053140">
    <property type="entry name" value="GDSL_Rv0518-like"/>
</dbReference>
<dbReference type="Proteomes" id="UP001501495">
    <property type="component" value="Unassembled WGS sequence"/>
</dbReference>
<comment type="caution">
    <text evidence="2">The sequence shown here is derived from an EMBL/GenBank/DDBJ whole genome shotgun (WGS) entry which is preliminary data.</text>
</comment>
<name>A0ABP7XIL7_9ACTN</name>
<feature type="domain" description="SGNH hydrolase-type esterase" evidence="1">
    <location>
        <begin position="10"/>
        <end position="189"/>
    </location>
</feature>
<dbReference type="SUPFAM" id="SSF52266">
    <property type="entry name" value="SGNH hydrolase"/>
    <property type="match status" value="1"/>
</dbReference>